<dbReference type="EC" id="3.2.1.21" evidence="3 9"/>
<evidence type="ECO:0000256" key="7">
    <source>
        <dbReference type="ARBA" id="ARBA00023295"/>
    </source>
</evidence>
<evidence type="ECO:0000256" key="2">
    <source>
        <dbReference type="ARBA" id="ARBA00010838"/>
    </source>
</evidence>
<dbReference type="EMBL" id="CP102290">
    <property type="protein sequence ID" value="UWP58304.1"/>
    <property type="molecule type" value="Genomic_DNA"/>
</dbReference>
<evidence type="ECO:0000256" key="5">
    <source>
        <dbReference type="ARBA" id="ARBA00023001"/>
    </source>
</evidence>
<dbReference type="PANTHER" id="PTHR10353:SF36">
    <property type="entry name" value="LP05116P"/>
    <property type="match status" value="1"/>
</dbReference>
<keyword evidence="11" id="KW-1185">Reference proteome</keyword>
<keyword evidence="7 9" id="KW-0326">Glycosidase</keyword>
<dbReference type="SUPFAM" id="SSF51445">
    <property type="entry name" value="(Trans)glycosidases"/>
    <property type="match status" value="1"/>
</dbReference>
<accession>A0ABY5VCP7</accession>
<dbReference type="GO" id="GO:0008422">
    <property type="term" value="F:beta-glucosidase activity"/>
    <property type="evidence" value="ECO:0007669"/>
    <property type="project" value="UniProtKB-EC"/>
</dbReference>
<reference evidence="10" key="1">
    <citation type="journal article" date="2022" name="Cell">
        <title>Design, construction, and in vivo augmentation of a complex gut microbiome.</title>
        <authorList>
            <person name="Cheng A.G."/>
            <person name="Ho P.Y."/>
            <person name="Aranda-Diaz A."/>
            <person name="Jain S."/>
            <person name="Yu F.B."/>
            <person name="Meng X."/>
            <person name="Wang M."/>
            <person name="Iakiviak M."/>
            <person name="Nagashima K."/>
            <person name="Zhao A."/>
            <person name="Murugkar P."/>
            <person name="Patil A."/>
            <person name="Atabakhsh K."/>
            <person name="Weakley A."/>
            <person name="Yan J."/>
            <person name="Brumbaugh A.R."/>
            <person name="Higginbottom S."/>
            <person name="Dimas A."/>
            <person name="Shiver A.L."/>
            <person name="Deutschbauer A."/>
            <person name="Neff N."/>
            <person name="Sonnenburg J.L."/>
            <person name="Huang K.C."/>
            <person name="Fischbach M.A."/>
        </authorList>
    </citation>
    <scope>NUCLEOTIDE SEQUENCE</scope>
    <source>
        <strain evidence="10">DSM 19829</strain>
    </source>
</reference>
<dbReference type="InterPro" id="IPR017853">
    <property type="entry name" value="GH"/>
</dbReference>
<organism evidence="10 11">
    <name type="scientific">Ruminococcus gauvreauii</name>
    <dbReference type="NCBI Taxonomy" id="438033"/>
    <lineage>
        <taxon>Bacteria</taxon>
        <taxon>Bacillati</taxon>
        <taxon>Bacillota</taxon>
        <taxon>Clostridia</taxon>
        <taxon>Eubacteriales</taxon>
        <taxon>Oscillospiraceae</taxon>
        <taxon>Ruminococcus</taxon>
    </lineage>
</organism>
<comment type="catalytic activity">
    <reaction evidence="1 9">
        <text>Hydrolysis of terminal, non-reducing beta-D-glucosyl residues with release of beta-D-glucose.</text>
        <dbReference type="EC" id="3.2.1.21"/>
    </reaction>
</comment>
<dbReference type="InterPro" id="IPR001360">
    <property type="entry name" value="Glyco_hydro_1"/>
</dbReference>
<evidence type="ECO:0000256" key="1">
    <source>
        <dbReference type="ARBA" id="ARBA00000448"/>
    </source>
</evidence>
<dbReference type="PROSITE" id="PS00653">
    <property type="entry name" value="GLYCOSYL_HYDROL_F1_2"/>
    <property type="match status" value="1"/>
</dbReference>
<keyword evidence="6" id="KW-0119">Carbohydrate metabolism</keyword>
<evidence type="ECO:0000256" key="8">
    <source>
        <dbReference type="ARBA" id="ARBA00023326"/>
    </source>
</evidence>
<dbReference type="Gene3D" id="3.20.20.80">
    <property type="entry name" value="Glycosidases"/>
    <property type="match status" value="1"/>
</dbReference>
<dbReference type="RefSeq" id="WP_044983411.1">
    <property type="nucleotide sequence ID" value="NZ_CABLBR010000024.1"/>
</dbReference>
<evidence type="ECO:0000313" key="11">
    <source>
        <dbReference type="Proteomes" id="UP001060164"/>
    </source>
</evidence>
<evidence type="ECO:0000256" key="6">
    <source>
        <dbReference type="ARBA" id="ARBA00023277"/>
    </source>
</evidence>
<comment type="similarity">
    <text evidence="2 9">Belongs to the glycosyl hydrolase 1 family.</text>
</comment>
<dbReference type="NCBIfam" id="TIGR03356">
    <property type="entry name" value="BGL"/>
    <property type="match status" value="1"/>
</dbReference>
<dbReference type="Pfam" id="PF00232">
    <property type="entry name" value="Glyco_hydro_1"/>
    <property type="match status" value="1"/>
</dbReference>
<evidence type="ECO:0000313" key="10">
    <source>
        <dbReference type="EMBL" id="UWP58304.1"/>
    </source>
</evidence>
<dbReference type="InterPro" id="IPR033132">
    <property type="entry name" value="GH_1_N_CS"/>
</dbReference>
<keyword evidence="5" id="KW-0136">Cellulose degradation</keyword>
<sequence>MNRYDFPKDFLWGTASSSYQIEGAWNEDGKGESIWDRLVHIQGNVADNTTGDVAADFYHRYGEDIDTMGKLGYQSFLYTISWPRILPKGVGEVNRKGVEYYRSVFQKCREHGIRTMAVLYHWDLPQALQDRGGWANREIVTWFTDYANICYQEFGDLVDDWITFVEPLSVLFGFNGSGYAPAHNDYHEFLQAGHHVFLCHGEAVKAFRKTGLGSRIGIKISLHMMRPYDPECAADREKTELISMSYNDYIMDPILKGSYTEKLMEAYAAAGVKMPEVEAGDMETICQPVDFFGLNTYNPHYVEADKKAWPLGANVLLERKPNYEYPRTDHRWLMEETCFYDAIHYVYDNYPVDNIIVTESGCASNDWKDCDGKVHDPNRITYLKNDLLQIHRAIQEGVPITGYHIWSYHDNFEWIDGLGTRFGLVYIDYKTLERTPKDSAYWYAEVIKHNGFEVEHPGFFEKGGR</sequence>
<evidence type="ECO:0000256" key="9">
    <source>
        <dbReference type="RuleBase" id="RU361175"/>
    </source>
</evidence>
<dbReference type="PRINTS" id="PR00131">
    <property type="entry name" value="GLHYDRLASE1"/>
</dbReference>
<evidence type="ECO:0000256" key="3">
    <source>
        <dbReference type="ARBA" id="ARBA00012744"/>
    </source>
</evidence>
<evidence type="ECO:0000256" key="4">
    <source>
        <dbReference type="ARBA" id="ARBA00022801"/>
    </source>
</evidence>
<name>A0ABY5VCP7_9FIRM</name>
<protein>
    <recommendedName>
        <fullName evidence="3 9">Beta-glucosidase</fullName>
        <ecNumber evidence="3 9">3.2.1.21</ecNumber>
    </recommendedName>
</protein>
<dbReference type="InterPro" id="IPR017736">
    <property type="entry name" value="Glyco_hydro_1_beta-glucosidase"/>
</dbReference>
<dbReference type="PANTHER" id="PTHR10353">
    <property type="entry name" value="GLYCOSYL HYDROLASE"/>
    <property type="match status" value="1"/>
</dbReference>
<keyword evidence="4 9" id="KW-0378">Hydrolase</keyword>
<proteinExistence type="inferred from homology"/>
<keyword evidence="8" id="KW-0624">Polysaccharide degradation</keyword>
<dbReference type="Proteomes" id="UP001060164">
    <property type="component" value="Chromosome"/>
</dbReference>
<gene>
    <name evidence="10" type="ORF">NQ502_13050</name>
</gene>